<reference evidence="3" key="1">
    <citation type="submission" date="2011-07" db="EMBL/GenBank/DDBJ databases">
        <title>Complete genome sequence of Acetobacterium woodii.</title>
        <authorList>
            <person name="Poehlein A."/>
            <person name="Schmidt S."/>
            <person name="Kaster A.-K."/>
            <person name="Goenrich M."/>
            <person name="Vollmers J."/>
            <person name="Thuermer A."/>
            <person name="Gottschalk G."/>
            <person name="Thauer R.K."/>
            <person name="Daniel R."/>
            <person name="Mueller V."/>
        </authorList>
    </citation>
    <scope>NUCLEOTIDE SEQUENCE [LARGE SCALE GENOMIC DNA]</scope>
    <source>
        <strain evidence="3">ATCC 29683 / DSM 1030 / JCM 2381 / KCTC 1655 / WB1</strain>
    </source>
</reference>
<dbReference type="Proteomes" id="UP000007177">
    <property type="component" value="Chromosome"/>
</dbReference>
<evidence type="ECO:0000313" key="2">
    <source>
        <dbReference type="EMBL" id="AFA50076.1"/>
    </source>
</evidence>
<dbReference type="HOGENOM" id="CLU_083287_24_0_9"/>
<proteinExistence type="predicted"/>
<evidence type="ECO:0000313" key="3">
    <source>
        <dbReference type="Proteomes" id="UP000007177"/>
    </source>
</evidence>
<dbReference type="InterPro" id="IPR036390">
    <property type="entry name" value="WH_DNA-bd_sf"/>
</dbReference>
<keyword evidence="3" id="KW-1185">Reference proteome</keyword>
<dbReference type="AlphaFoldDB" id="H6LKW7"/>
<protein>
    <submittedName>
        <fullName evidence="2">Transcriptional regulator MerR family</fullName>
    </submittedName>
</protein>
<feature type="domain" description="HTH marR-type" evidence="1">
    <location>
        <begin position="15"/>
        <end position="144"/>
    </location>
</feature>
<dbReference type="SUPFAM" id="SSF46785">
    <property type="entry name" value="Winged helix' DNA-binding domain"/>
    <property type="match status" value="1"/>
</dbReference>
<dbReference type="PRINTS" id="PR00598">
    <property type="entry name" value="HTHMARR"/>
</dbReference>
<dbReference type="EMBL" id="CP002987">
    <property type="protein sequence ID" value="AFA50076.1"/>
    <property type="molecule type" value="Genomic_DNA"/>
</dbReference>
<dbReference type="eggNOG" id="COG1846">
    <property type="taxonomic scope" value="Bacteria"/>
</dbReference>
<dbReference type="PANTHER" id="PTHR33164">
    <property type="entry name" value="TRANSCRIPTIONAL REGULATOR, MARR FAMILY"/>
    <property type="match status" value="1"/>
</dbReference>
<reference evidence="2 3" key="2">
    <citation type="journal article" date="2012" name="PLoS ONE">
        <title>An ancient pathway combining carbon dioxide fixation with the generation and utilization of a sodium ion gradient for ATP synthesis.</title>
        <authorList>
            <person name="Poehlein A."/>
            <person name="Schmidt S."/>
            <person name="Kaster A.K."/>
            <person name="Goenrich M."/>
            <person name="Vollmers J."/>
            <person name="Thurmer A."/>
            <person name="Bertsch J."/>
            <person name="Schuchmann K."/>
            <person name="Voigt B."/>
            <person name="Hecker M."/>
            <person name="Daniel R."/>
            <person name="Thauer R.K."/>
            <person name="Gottschalk G."/>
            <person name="Muller V."/>
        </authorList>
    </citation>
    <scope>NUCLEOTIDE SEQUENCE [LARGE SCALE GENOMIC DNA]</scope>
    <source>
        <strain evidence="3">ATCC 29683 / DSM 1030 / JCM 2381 / KCTC 1655 / WB1</strain>
    </source>
</reference>
<dbReference type="RefSeq" id="WP_014357671.1">
    <property type="nucleotide sequence ID" value="NC_016894.1"/>
</dbReference>
<organism evidence="2 3">
    <name type="scientific">Acetobacterium woodii (strain ATCC 29683 / DSM 1030 / JCM 2381 / KCTC 1655 / WB1)</name>
    <dbReference type="NCBI Taxonomy" id="931626"/>
    <lineage>
        <taxon>Bacteria</taxon>
        <taxon>Bacillati</taxon>
        <taxon>Bacillota</taxon>
        <taxon>Clostridia</taxon>
        <taxon>Eubacteriales</taxon>
        <taxon>Eubacteriaceae</taxon>
        <taxon>Acetobacterium</taxon>
    </lineage>
</organism>
<dbReference type="SMART" id="SM00347">
    <property type="entry name" value="HTH_MARR"/>
    <property type="match status" value="1"/>
</dbReference>
<dbReference type="InterPro" id="IPR039422">
    <property type="entry name" value="MarR/SlyA-like"/>
</dbReference>
<sequence>MNNERDVDLQDCKLDDCLFFSTTKLARALGKLADEAFSKTGLSPSHAVLLYNVNLKGGIQQKEVGEMLNLTPSTITRLIDKLERKKYVEKQPEGKNIYLRTTAEGLAQQEQIVASWRLLHNQYRNILTEAETLCFLELSGKLLDKLGNKTE</sequence>
<dbReference type="InterPro" id="IPR000835">
    <property type="entry name" value="HTH_MarR-typ"/>
</dbReference>
<dbReference type="PANTHER" id="PTHR33164:SF43">
    <property type="entry name" value="HTH-TYPE TRANSCRIPTIONAL REPRESSOR YETL"/>
    <property type="match status" value="1"/>
</dbReference>
<dbReference type="Gene3D" id="1.10.10.10">
    <property type="entry name" value="Winged helix-like DNA-binding domain superfamily/Winged helix DNA-binding domain"/>
    <property type="match status" value="1"/>
</dbReference>
<dbReference type="Pfam" id="PF12802">
    <property type="entry name" value="MarR_2"/>
    <property type="match status" value="1"/>
</dbReference>
<name>H6LKW7_ACEWD</name>
<dbReference type="GO" id="GO:0006950">
    <property type="term" value="P:response to stress"/>
    <property type="evidence" value="ECO:0007669"/>
    <property type="project" value="TreeGrafter"/>
</dbReference>
<gene>
    <name evidence="2" type="ordered locus">Awo_c33480</name>
</gene>
<dbReference type="PROSITE" id="PS50995">
    <property type="entry name" value="HTH_MARR_2"/>
    <property type="match status" value="1"/>
</dbReference>
<evidence type="ECO:0000259" key="1">
    <source>
        <dbReference type="PROSITE" id="PS50995"/>
    </source>
</evidence>
<accession>H6LKW7</accession>
<dbReference type="InterPro" id="IPR036388">
    <property type="entry name" value="WH-like_DNA-bd_sf"/>
</dbReference>
<dbReference type="KEGG" id="awo:Awo_c33480"/>
<dbReference type="STRING" id="931626.Awo_c33480"/>
<dbReference type="GO" id="GO:0003700">
    <property type="term" value="F:DNA-binding transcription factor activity"/>
    <property type="evidence" value="ECO:0007669"/>
    <property type="project" value="InterPro"/>
</dbReference>